<dbReference type="Proteomes" id="UP000198406">
    <property type="component" value="Unassembled WGS sequence"/>
</dbReference>
<keyword evidence="10" id="KW-1185">Reference proteome</keyword>
<evidence type="ECO:0000256" key="1">
    <source>
        <dbReference type="ARBA" id="ARBA00004651"/>
    </source>
</evidence>
<comment type="caution">
    <text evidence="9">The sequence shown here is derived from an EMBL/GenBank/DDBJ whole genome shotgun (WGS) entry which is preliminary data.</text>
</comment>
<organism evidence="9 10">
    <name type="scientific">Fistulifera solaris</name>
    <name type="common">Oleaginous diatom</name>
    <dbReference type="NCBI Taxonomy" id="1519565"/>
    <lineage>
        <taxon>Eukaryota</taxon>
        <taxon>Sar</taxon>
        <taxon>Stramenopiles</taxon>
        <taxon>Ochrophyta</taxon>
        <taxon>Bacillariophyta</taxon>
        <taxon>Bacillariophyceae</taxon>
        <taxon>Bacillariophycidae</taxon>
        <taxon>Naviculales</taxon>
        <taxon>Naviculaceae</taxon>
        <taxon>Fistulifera</taxon>
    </lineage>
</organism>
<evidence type="ECO:0000256" key="7">
    <source>
        <dbReference type="ARBA" id="ARBA00023136"/>
    </source>
</evidence>
<proteinExistence type="predicted"/>
<evidence type="ECO:0000256" key="4">
    <source>
        <dbReference type="ARBA" id="ARBA00022692"/>
    </source>
</evidence>
<comment type="subcellular location">
    <subcellularLocation>
        <location evidence="1">Cell membrane</location>
        <topology evidence="1">Multi-pass membrane protein</topology>
    </subcellularLocation>
</comment>
<evidence type="ECO:0000256" key="6">
    <source>
        <dbReference type="ARBA" id="ARBA00023065"/>
    </source>
</evidence>
<evidence type="ECO:0008006" key="11">
    <source>
        <dbReference type="Google" id="ProtNLM"/>
    </source>
</evidence>
<feature type="transmembrane region" description="Helical" evidence="8">
    <location>
        <begin position="260"/>
        <end position="277"/>
    </location>
</feature>
<dbReference type="Pfam" id="PF25539">
    <property type="entry name" value="Bestrophin_2"/>
    <property type="match status" value="1"/>
</dbReference>
<name>A0A1Z5J9S9_FISSO</name>
<evidence type="ECO:0000313" key="9">
    <source>
        <dbReference type="EMBL" id="GAX10729.1"/>
    </source>
</evidence>
<evidence type="ECO:0000256" key="3">
    <source>
        <dbReference type="ARBA" id="ARBA00022475"/>
    </source>
</evidence>
<evidence type="ECO:0000256" key="2">
    <source>
        <dbReference type="ARBA" id="ARBA00022448"/>
    </source>
</evidence>
<keyword evidence="7 8" id="KW-0472">Membrane</keyword>
<dbReference type="GO" id="GO:0005254">
    <property type="term" value="F:chloride channel activity"/>
    <property type="evidence" value="ECO:0007669"/>
    <property type="project" value="InterPro"/>
</dbReference>
<dbReference type="PANTHER" id="PTHR33281:SF19">
    <property type="entry name" value="VOLTAGE-DEPENDENT ANION CHANNEL-FORMING PROTEIN YNEE"/>
    <property type="match status" value="1"/>
</dbReference>
<keyword evidence="4 8" id="KW-0812">Transmembrane</keyword>
<evidence type="ECO:0000256" key="5">
    <source>
        <dbReference type="ARBA" id="ARBA00022989"/>
    </source>
</evidence>
<feature type="transmembrane region" description="Helical" evidence="8">
    <location>
        <begin position="75"/>
        <end position="93"/>
    </location>
</feature>
<keyword evidence="3" id="KW-1003">Cell membrane</keyword>
<evidence type="ECO:0000313" key="10">
    <source>
        <dbReference type="Proteomes" id="UP000198406"/>
    </source>
</evidence>
<dbReference type="AlphaFoldDB" id="A0A1Z5J9S9"/>
<reference evidence="9 10" key="1">
    <citation type="journal article" date="2015" name="Plant Cell">
        <title>Oil accumulation by the oleaginous diatom Fistulifera solaris as revealed by the genome and transcriptome.</title>
        <authorList>
            <person name="Tanaka T."/>
            <person name="Maeda Y."/>
            <person name="Veluchamy A."/>
            <person name="Tanaka M."/>
            <person name="Abida H."/>
            <person name="Marechal E."/>
            <person name="Bowler C."/>
            <person name="Muto M."/>
            <person name="Sunaga Y."/>
            <person name="Tanaka M."/>
            <person name="Yoshino T."/>
            <person name="Taniguchi T."/>
            <person name="Fukuda Y."/>
            <person name="Nemoto M."/>
            <person name="Matsumoto M."/>
            <person name="Wong P.S."/>
            <person name="Aburatani S."/>
            <person name="Fujibuchi W."/>
        </authorList>
    </citation>
    <scope>NUCLEOTIDE SEQUENCE [LARGE SCALE GENOMIC DNA]</scope>
    <source>
        <strain evidence="9 10">JPCC DA0580</strain>
    </source>
</reference>
<dbReference type="GO" id="GO:0005886">
    <property type="term" value="C:plasma membrane"/>
    <property type="evidence" value="ECO:0007669"/>
    <property type="project" value="UniProtKB-SubCell"/>
</dbReference>
<evidence type="ECO:0000256" key="8">
    <source>
        <dbReference type="SAM" id="Phobius"/>
    </source>
</evidence>
<feature type="transmembrane region" description="Helical" evidence="8">
    <location>
        <begin position="34"/>
        <end position="55"/>
    </location>
</feature>
<protein>
    <recommendedName>
        <fullName evidence="11">Bestrophin homolog</fullName>
    </recommendedName>
</protein>
<dbReference type="PANTHER" id="PTHR33281">
    <property type="entry name" value="UPF0187 PROTEIN YNEE"/>
    <property type="match status" value="1"/>
</dbReference>
<gene>
    <name evidence="9" type="ORF">FisN_14Lh245</name>
</gene>
<dbReference type="OrthoDB" id="41240at2759"/>
<dbReference type="InParanoid" id="A0A1Z5J9S9"/>
<keyword evidence="6" id="KW-0406">Ion transport</keyword>
<keyword evidence="5 8" id="KW-1133">Transmembrane helix</keyword>
<dbReference type="InterPro" id="IPR044669">
    <property type="entry name" value="YneE/VCCN1/2-like"/>
</dbReference>
<keyword evidence="2" id="KW-0813">Transport</keyword>
<dbReference type="EMBL" id="BDSP01000022">
    <property type="protein sequence ID" value="GAX10729.1"/>
    <property type="molecule type" value="Genomic_DNA"/>
</dbReference>
<accession>A0A1Z5J9S9</accession>
<sequence>MTSSSKHKPSLAAYTVAYNSKSHWSVLTQLHGSIWWKVLPYCVFNVLLTLLLTYFDQILLMNAKHFLEISNQGHSFLSIVVAFLLVSRVNIALGRYNEARNYLGIMYRETRELVQTAIVLSNAAIDESAVTWRHELAYRSLLLLRTAMAVINYPTTQCPAWELPELNGVERDEIVHAMTQGSRWAHAERSEWEVSMRVPVRVAYLLRKTIHSNLLRLADPAKLQVNQENKLFQSVDVFMGGYYGIQGFLMTPVPFPLVQMARMFLFFYVFTVPFVLIGDSSSVIAHCCQAFVLTYGFVGLELVAIELDDPFGDDANDFNNLAVAKMAFEDIYLTILDVDGMAAADRLRHRMEDPNLVQVASEESWLLKPSLTFDDSGNVRFL</sequence>